<dbReference type="InterPro" id="IPR056120">
    <property type="entry name" value="DUF7703"/>
</dbReference>
<evidence type="ECO:0000313" key="4">
    <source>
        <dbReference type="EMBL" id="OQD89981.1"/>
    </source>
</evidence>
<dbReference type="Pfam" id="PF24802">
    <property type="entry name" value="DUF7703"/>
    <property type="match status" value="2"/>
</dbReference>
<feature type="transmembrane region" description="Helical" evidence="2">
    <location>
        <begin position="53"/>
        <end position="71"/>
    </location>
</feature>
<evidence type="ECO:0000256" key="1">
    <source>
        <dbReference type="SAM" id="MobiDB-lite"/>
    </source>
</evidence>
<keyword evidence="2" id="KW-1133">Transmembrane helix</keyword>
<dbReference type="AlphaFoldDB" id="A0A1V6QL99"/>
<keyword evidence="5" id="KW-1185">Reference proteome</keyword>
<feature type="region of interest" description="Disordered" evidence="1">
    <location>
        <begin position="358"/>
        <end position="383"/>
    </location>
</feature>
<evidence type="ECO:0000259" key="3">
    <source>
        <dbReference type="Pfam" id="PF24802"/>
    </source>
</evidence>
<evidence type="ECO:0000313" key="5">
    <source>
        <dbReference type="Proteomes" id="UP000191672"/>
    </source>
</evidence>
<keyword evidence="2" id="KW-0472">Membrane</keyword>
<accession>A0A1V6QL99</accession>
<feature type="transmembrane region" description="Helical" evidence="2">
    <location>
        <begin position="145"/>
        <end position="167"/>
    </location>
</feature>
<feature type="transmembrane region" description="Helical" evidence="2">
    <location>
        <begin position="225"/>
        <end position="247"/>
    </location>
</feature>
<proteinExistence type="predicted"/>
<dbReference type="PANTHER" id="PTHR37013">
    <property type="entry name" value="INTEGRAL MEMBRANE PROTEIN (AFU_ORTHOLOGUE AFUA_1G05950)-RELATED"/>
    <property type="match status" value="1"/>
</dbReference>
<dbReference type="EMBL" id="MDYN01000002">
    <property type="protein sequence ID" value="OQD89981.1"/>
    <property type="molecule type" value="Genomic_DNA"/>
</dbReference>
<evidence type="ECO:0000256" key="2">
    <source>
        <dbReference type="SAM" id="Phobius"/>
    </source>
</evidence>
<dbReference type="Proteomes" id="UP000191672">
    <property type="component" value="Unassembled WGS sequence"/>
</dbReference>
<gene>
    <name evidence="4" type="ORF">PENANT_c002G08529</name>
</gene>
<comment type="caution">
    <text evidence="4">The sequence shown here is derived from an EMBL/GenBank/DDBJ whole genome shotgun (WGS) entry which is preliminary data.</text>
</comment>
<feature type="domain" description="DUF7703" evidence="3">
    <location>
        <begin position="118"/>
        <end position="287"/>
    </location>
</feature>
<name>A0A1V6QL99_9EURO</name>
<dbReference type="PANTHER" id="PTHR37013:SF5">
    <property type="entry name" value="INTEGRAL MEMBRANE PROTEIN"/>
    <property type="match status" value="1"/>
</dbReference>
<feature type="transmembrane region" description="Helical" evidence="2">
    <location>
        <begin position="20"/>
        <end position="41"/>
    </location>
</feature>
<sequence>MDTVIVSLPQPAADIFVSNVSIVETISMFAIGAFMAVDVALSTFNQFKRYRGLYFWSLQVASWGIVLHGVTAQMRYAQLASNISVAAPFVLGWWCMVQVCTSASLDNPEVYTGTQITYSLNIQGQAVVLYSRLHLVVPDVRHIRWVLWMIIANFTILSVPMTALFLCQNVGTNPQCTKPAEILDKIQLCGFALQDLLICVIYICPALGALKPIFAMKGREGKRVIIQLIIINVIVVVLNISLVVIGFKLPFITVGYKTVVYAIKLKLEFYILTKLRELTRTYPCVCHTFGEIPRVSSDINIFDLLARGGGIAQRLDMEAQTSPRFGVAVSPSTGLPSSTRSSTYDFHDALRETMSASVSENSVGQSHLDGRLQVRSSDTRSTVEMALVEPR</sequence>
<reference evidence="5" key="1">
    <citation type="journal article" date="2017" name="Nat. Microbiol.">
        <title>Global analysis of biosynthetic gene clusters reveals vast potential of secondary metabolite production in Penicillium species.</title>
        <authorList>
            <person name="Nielsen J.C."/>
            <person name="Grijseels S."/>
            <person name="Prigent S."/>
            <person name="Ji B."/>
            <person name="Dainat J."/>
            <person name="Nielsen K.F."/>
            <person name="Frisvad J.C."/>
            <person name="Workman M."/>
            <person name="Nielsen J."/>
        </authorList>
    </citation>
    <scope>NUCLEOTIDE SEQUENCE [LARGE SCALE GENOMIC DNA]</scope>
    <source>
        <strain evidence="5">IBT 31811</strain>
    </source>
</reference>
<feature type="domain" description="DUF7703" evidence="3">
    <location>
        <begin position="15"/>
        <end position="97"/>
    </location>
</feature>
<feature type="transmembrane region" description="Helical" evidence="2">
    <location>
        <begin position="188"/>
        <end position="210"/>
    </location>
</feature>
<keyword evidence="2" id="KW-0812">Transmembrane</keyword>
<protein>
    <recommendedName>
        <fullName evidence="3">DUF7703 domain-containing protein</fullName>
    </recommendedName>
</protein>
<organism evidence="4 5">
    <name type="scientific">Penicillium antarcticum</name>
    <dbReference type="NCBI Taxonomy" id="416450"/>
    <lineage>
        <taxon>Eukaryota</taxon>
        <taxon>Fungi</taxon>
        <taxon>Dikarya</taxon>
        <taxon>Ascomycota</taxon>
        <taxon>Pezizomycotina</taxon>
        <taxon>Eurotiomycetes</taxon>
        <taxon>Eurotiomycetidae</taxon>
        <taxon>Eurotiales</taxon>
        <taxon>Aspergillaceae</taxon>
        <taxon>Penicillium</taxon>
    </lineage>
</organism>